<evidence type="ECO:0000313" key="14">
    <source>
        <dbReference type="EMBL" id="QEM81316.1"/>
    </source>
</evidence>
<dbReference type="InterPro" id="IPR036412">
    <property type="entry name" value="HAD-like_sf"/>
</dbReference>
<dbReference type="RefSeq" id="WP_149284330.1">
    <property type="nucleotide sequence ID" value="NZ_CP038437.2"/>
</dbReference>
<dbReference type="PIRSF" id="PIRSF006118">
    <property type="entry name" value="KDO8-P_Ptase"/>
    <property type="match status" value="1"/>
</dbReference>
<evidence type="ECO:0000256" key="11">
    <source>
        <dbReference type="ARBA" id="ARBA00031051"/>
    </source>
</evidence>
<keyword evidence="15" id="KW-1185">Reference proteome</keyword>
<evidence type="ECO:0000256" key="5">
    <source>
        <dbReference type="ARBA" id="ARBA00013066"/>
    </source>
</evidence>
<dbReference type="InterPro" id="IPR010023">
    <property type="entry name" value="KdsC_fam"/>
</dbReference>
<dbReference type="SFLD" id="SFLDS00003">
    <property type="entry name" value="Haloacid_Dehalogenase"/>
    <property type="match status" value="1"/>
</dbReference>
<dbReference type="NCBIfam" id="TIGR01670">
    <property type="entry name" value="KdsC-phosphatas"/>
    <property type="match status" value="1"/>
</dbReference>
<dbReference type="PANTHER" id="PTHR21485:SF6">
    <property type="entry name" value="N-ACYLNEURAMINATE CYTIDYLYLTRANSFERASE-RELATED"/>
    <property type="match status" value="1"/>
</dbReference>
<evidence type="ECO:0000256" key="12">
    <source>
        <dbReference type="PIRNR" id="PIRNR006118"/>
    </source>
</evidence>
<dbReference type="InterPro" id="IPR023214">
    <property type="entry name" value="HAD_sf"/>
</dbReference>
<dbReference type="GO" id="GO:0009103">
    <property type="term" value="P:lipopolysaccharide biosynthetic process"/>
    <property type="evidence" value="ECO:0007669"/>
    <property type="project" value="UniProtKB-UniRule"/>
</dbReference>
<dbReference type="EMBL" id="CP038437">
    <property type="protein sequence ID" value="QEM81316.1"/>
    <property type="molecule type" value="Genomic_DNA"/>
</dbReference>
<comment type="cofactor">
    <cofactor evidence="2 12 13">
        <name>Mg(2+)</name>
        <dbReference type="ChEBI" id="CHEBI:18420"/>
    </cofactor>
</comment>
<protein>
    <recommendedName>
        <fullName evidence="6 12">3-deoxy-D-manno-octulosonate 8-phosphate phosphatase KdsC</fullName>
        <ecNumber evidence="5 12">3.1.3.45</ecNumber>
    </recommendedName>
    <alternativeName>
        <fullName evidence="11 12">KDO 8-P phosphatase</fullName>
    </alternativeName>
</protein>
<evidence type="ECO:0000313" key="15">
    <source>
        <dbReference type="Proteomes" id="UP000324285"/>
    </source>
</evidence>
<evidence type="ECO:0000256" key="1">
    <source>
        <dbReference type="ARBA" id="ARBA00000898"/>
    </source>
</evidence>
<dbReference type="InterPro" id="IPR050793">
    <property type="entry name" value="CMP-NeuNAc_synthase"/>
</dbReference>
<keyword evidence="7 12" id="KW-0479">Metal-binding</keyword>
<name>A0A5C1NDE1_9GAMM</name>
<comment type="similarity">
    <text evidence="3 12">Belongs to the KdsC family.</text>
</comment>
<evidence type="ECO:0000256" key="13">
    <source>
        <dbReference type="PIRSR" id="PIRSR006118-2"/>
    </source>
</evidence>
<dbReference type="Pfam" id="PF08282">
    <property type="entry name" value="Hydrolase_3"/>
    <property type="match status" value="1"/>
</dbReference>
<dbReference type="FunFam" id="3.40.50.1000:FF:000029">
    <property type="entry name" value="3-deoxy-D-manno-octulosonate 8-phosphate phosphatase KdsC"/>
    <property type="match status" value="1"/>
</dbReference>
<accession>A0A5C1NDE1</accession>
<evidence type="ECO:0000256" key="4">
    <source>
        <dbReference type="ARBA" id="ARBA00011881"/>
    </source>
</evidence>
<dbReference type="GO" id="GO:0046872">
    <property type="term" value="F:metal ion binding"/>
    <property type="evidence" value="ECO:0007669"/>
    <property type="project" value="UniProtKB-UniRule"/>
</dbReference>
<gene>
    <name evidence="14" type="ORF">E4T21_07020</name>
</gene>
<dbReference type="CDD" id="cd01630">
    <property type="entry name" value="HAD_KDO-like"/>
    <property type="match status" value="1"/>
</dbReference>
<dbReference type="EC" id="3.1.3.45" evidence="5 12"/>
<evidence type="ECO:0000256" key="2">
    <source>
        <dbReference type="ARBA" id="ARBA00001946"/>
    </source>
</evidence>
<evidence type="ECO:0000256" key="8">
    <source>
        <dbReference type="ARBA" id="ARBA00022801"/>
    </source>
</evidence>
<evidence type="ECO:0000256" key="10">
    <source>
        <dbReference type="ARBA" id="ARBA00022985"/>
    </source>
</evidence>
<keyword evidence="9 12" id="KW-0460">Magnesium</keyword>
<feature type="binding site" evidence="13">
    <location>
        <position position="26"/>
    </location>
    <ligand>
        <name>Mg(2+)</name>
        <dbReference type="ChEBI" id="CHEBI:18420"/>
    </ligand>
</feature>
<comment type="catalytic activity">
    <reaction evidence="1 12">
        <text>3-deoxy-alpha-D-manno-2-octulosonate-8-phosphate + H2O = 3-deoxy-alpha-D-manno-oct-2-ulosonate + phosphate</text>
        <dbReference type="Rhea" id="RHEA:11500"/>
        <dbReference type="ChEBI" id="CHEBI:15377"/>
        <dbReference type="ChEBI" id="CHEBI:43474"/>
        <dbReference type="ChEBI" id="CHEBI:85985"/>
        <dbReference type="ChEBI" id="CHEBI:85986"/>
        <dbReference type="EC" id="3.1.3.45"/>
    </reaction>
</comment>
<dbReference type="OrthoDB" id="9805604at2"/>
<dbReference type="GO" id="GO:0019143">
    <property type="term" value="F:3-deoxy-manno-octulosonate-8-phosphatase activity"/>
    <property type="evidence" value="ECO:0007669"/>
    <property type="project" value="UniProtKB-UniRule"/>
</dbReference>
<dbReference type="Proteomes" id="UP000324285">
    <property type="component" value="Chromosome"/>
</dbReference>
<comment type="subunit">
    <text evidence="4 12">Homotetramer.</text>
</comment>
<dbReference type="GO" id="GO:0008781">
    <property type="term" value="F:N-acylneuraminate cytidylyltransferase activity"/>
    <property type="evidence" value="ECO:0007669"/>
    <property type="project" value="TreeGrafter"/>
</dbReference>
<keyword evidence="10 12" id="KW-0448">Lipopolysaccharide biosynthesis</keyword>
<dbReference type="SUPFAM" id="SSF56784">
    <property type="entry name" value="HAD-like"/>
    <property type="match status" value="1"/>
</dbReference>
<dbReference type="Gene3D" id="3.40.50.1000">
    <property type="entry name" value="HAD superfamily/HAD-like"/>
    <property type="match status" value="1"/>
</dbReference>
<dbReference type="KEGG" id="hbh:E4T21_07020"/>
<feature type="binding site" evidence="13">
    <location>
        <position position="119"/>
    </location>
    <ligand>
        <name>Mg(2+)</name>
        <dbReference type="ChEBI" id="CHEBI:18420"/>
    </ligand>
</feature>
<evidence type="ECO:0000256" key="9">
    <source>
        <dbReference type="ARBA" id="ARBA00022842"/>
    </source>
</evidence>
<dbReference type="PANTHER" id="PTHR21485">
    <property type="entry name" value="HAD SUPERFAMILY MEMBERS CMAS AND KDSC"/>
    <property type="match status" value="1"/>
</dbReference>
<sequence>MPKDTLSTVPQDLLDRLRRIRLLALDVDGVMTDGSLYFQADGSELKAFNTLDGHGLKLLKRAGIEVAIITGRRSTMVEHRADALGIRHVSQGVEKKLVELKTLCTALGLELHQVAYCGDDLPDLPCIHHVGVGISVPGAPDYIQKHAHWVTERHGGHGAVREICDRLLMAQGHWDSVLDTYLHSGH</sequence>
<dbReference type="SFLD" id="SFLDG01138">
    <property type="entry name" value="C1.6.2:_Deoxy-d-mannose-octulo"/>
    <property type="match status" value="1"/>
</dbReference>
<reference evidence="14" key="1">
    <citation type="submission" date="2021-02" db="EMBL/GenBank/DDBJ databases">
        <title>Strain Y2R2, a novel species of the genus Halomonas.</title>
        <authorList>
            <person name="Huang H."/>
        </authorList>
    </citation>
    <scope>NUCLEOTIDE SEQUENCE</scope>
    <source>
        <strain evidence="14">Y2R2</strain>
    </source>
</reference>
<evidence type="ECO:0000256" key="3">
    <source>
        <dbReference type="ARBA" id="ARBA00005893"/>
    </source>
</evidence>
<feature type="binding site" evidence="13">
    <location>
        <position position="28"/>
    </location>
    <ligand>
        <name>substrate</name>
    </ligand>
</feature>
<comment type="function">
    <text evidence="12">Catalyzes the hydrolysis of 3-deoxy-D-manno-octulosonate 8-phosphate (KDO 8-P) to 3-deoxy-D-manno-octulosonate (KDO) and inorganic phosphate.</text>
</comment>
<organism evidence="14 15">
    <name type="scientific">Halomonas binhaiensis</name>
    <dbReference type="NCBI Taxonomy" id="2562282"/>
    <lineage>
        <taxon>Bacteria</taxon>
        <taxon>Pseudomonadati</taxon>
        <taxon>Pseudomonadota</taxon>
        <taxon>Gammaproteobacteria</taxon>
        <taxon>Oceanospirillales</taxon>
        <taxon>Halomonadaceae</taxon>
        <taxon>Halomonas</taxon>
    </lineage>
</organism>
<dbReference type="AlphaFoldDB" id="A0A5C1NDE1"/>
<evidence type="ECO:0000256" key="6">
    <source>
        <dbReference type="ARBA" id="ARBA00020092"/>
    </source>
</evidence>
<keyword evidence="8 12" id="KW-0378">Hydrolase</keyword>
<dbReference type="SFLD" id="SFLDG01136">
    <property type="entry name" value="C1.6:_Phosphoserine_Phosphatas"/>
    <property type="match status" value="1"/>
</dbReference>
<proteinExistence type="inferred from homology"/>
<evidence type="ECO:0000256" key="7">
    <source>
        <dbReference type="ARBA" id="ARBA00022723"/>
    </source>
</evidence>